<dbReference type="OrthoDB" id="1911748at2759"/>
<feature type="domain" description="Rhodanese" evidence="3">
    <location>
        <begin position="208"/>
        <end position="300"/>
    </location>
</feature>
<keyword evidence="6" id="KW-1185">Reference proteome</keyword>
<dbReference type="PROSITE" id="PS50206">
    <property type="entry name" value="RHODANESE_3"/>
    <property type="match status" value="1"/>
</dbReference>
<dbReference type="Gramene" id="HORVU.MOREX.r2.2HG0090700.1">
    <property type="protein sequence ID" value="HORVU.MOREX.r2.2HG0090700.1"/>
    <property type="gene ID" value="HORVU.MOREX.r2.2HG0090700"/>
</dbReference>
<dbReference type="SMART" id="SM00450">
    <property type="entry name" value="RHOD"/>
    <property type="match status" value="1"/>
</dbReference>
<dbReference type="InterPro" id="IPR046357">
    <property type="entry name" value="PPIase_dom_sf"/>
</dbReference>
<evidence type="ECO:0000259" key="2">
    <source>
        <dbReference type="PROSITE" id="PS50198"/>
    </source>
</evidence>
<dbReference type="PROSITE" id="PS50198">
    <property type="entry name" value="PPIC_PPIASE_2"/>
    <property type="match status" value="1"/>
</dbReference>
<evidence type="ECO:0000256" key="1">
    <source>
        <dbReference type="PROSITE-ProRule" id="PRU00278"/>
    </source>
</evidence>
<keyword evidence="1" id="KW-0697">Rotamase</keyword>
<dbReference type="SUPFAM" id="SSF54534">
    <property type="entry name" value="FKBP-like"/>
    <property type="match status" value="1"/>
</dbReference>
<reference evidence="6" key="2">
    <citation type="journal article" date="2012" name="Nature">
        <title>A physical, genetic and functional sequence assembly of the barley genome.</title>
        <authorList>
            <consortium name="The International Barley Genome Sequencing Consortium"/>
            <person name="Mayer K.F."/>
            <person name="Waugh R."/>
            <person name="Brown J.W."/>
            <person name="Schulman A."/>
            <person name="Langridge P."/>
            <person name="Platzer M."/>
            <person name="Fincher G.B."/>
            <person name="Muehlbauer G.J."/>
            <person name="Sato K."/>
            <person name="Close T.J."/>
            <person name="Wise R.P."/>
            <person name="Stein N."/>
        </authorList>
    </citation>
    <scope>NUCLEOTIDE SEQUENCE [LARGE SCALE GENOMIC DNA]</scope>
    <source>
        <strain evidence="6">cv. Morex</strain>
    </source>
</reference>
<dbReference type="PANTHER" id="PTHR43629:SF2">
    <property type="entry name" value="RHODANESE-LIKE_PPIC DOMAIN-CONTAINING PROTEIN 12, CHLOROPLASTIC"/>
    <property type="match status" value="1"/>
</dbReference>
<dbReference type="AlphaFoldDB" id="F2DVI8"/>
<dbReference type="SMR" id="F2DVI8"/>
<evidence type="ECO:0000313" key="6">
    <source>
        <dbReference type="Proteomes" id="UP000011116"/>
    </source>
</evidence>
<name>F2DVI8_HORVV</name>
<dbReference type="InterPro" id="IPR000297">
    <property type="entry name" value="PPIase_PpiC"/>
</dbReference>
<evidence type="ECO:0000313" key="5">
    <source>
        <dbReference type="EnsemblPlants" id="HORVU.MOREX.r3.2HG0110650.1"/>
    </source>
</evidence>
<gene>
    <name evidence="5" type="primary">LOC123424664</name>
</gene>
<dbReference type="Pfam" id="PF00581">
    <property type="entry name" value="Rhodanese"/>
    <property type="match status" value="1"/>
</dbReference>
<dbReference type="GeneID" id="123424664"/>
<dbReference type="Gene3D" id="3.40.250.10">
    <property type="entry name" value="Rhodanese-like domain"/>
    <property type="match status" value="1"/>
</dbReference>
<protein>
    <submittedName>
        <fullName evidence="4">Predicted protein</fullName>
    </submittedName>
</protein>
<dbReference type="CDD" id="cd01528">
    <property type="entry name" value="RHOD_2"/>
    <property type="match status" value="1"/>
</dbReference>
<proteinExistence type="evidence at transcript level"/>
<evidence type="ECO:0000313" key="4">
    <source>
        <dbReference type="EMBL" id="BAJ99109.1"/>
    </source>
</evidence>
<sequence length="302" mass="32690">MLGLRATRAARLPCPYPSPCSAAQAASLSGPARRGPPLAVASPAPSPPAALSLLASARPVSAAWGSAMRPAGEHPRPGTRVLCTAAASSAPREGKEVLVQHLLVGEKDARLLVDLEKSIASGADLSDLAVEHSLCPSKENGGMLGWVRRGQMVPEFEEAAFSAPLNKVVRCKTKFGWHLVQVLSERDQCLLQDIQPEELHAKMQDPSFIEEAQLIDVREPDEVERASLPGFKVLPLRQFGTWGPVMTDEFNPQKDTYVLCHHGMRSMQVAKWLQSQGFQKIYNVAGGIHAYSVKVDSSIPTY</sequence>
<organism evidence="4">
    <name type="scientific">Hordeum vulgare subsp. vulgare</name>
    <name type="common">Domesticated barley</name>
    <dbReference type="NCBI Taxonomy" id="112509"/>
    <lineage>
        <taxon>Eukaryota</taxon>
        <taxon>Viridiplantae</taxon>
        <taxon>Streptophyta</taxon>
        <taxon>Embryophyta</taxon>
        <taxon>Tracheophyta</taxon>
        <taxon>Spermatophyta</taxon>
        <taxon>Magnoliopsida</taxon>
        <taxon>Liliopsida</taxon>
        <taxon>Poales</taxon>
        <taxon>Poaceae</taxon>
        <taxon>BOP clade</taxon>
        <taxon>Pooideae</taxon>
        <taxon>Triticodae</taxon>
        <taxon>Triticeae</taxon>
        <taxon>Hordeinae</taxon>
        <taxon>Hordeum</taxon>
    </lineage>
</organism>
<dbReference type="KEGG" id="hvg:123424664"/>
<dbReference type="GO" id="GO:0003755">
    <property type="term" value="F:peptidyl-prolyl cis-trans isomerase activity"/>
    <property type="evidence" value="ECO:0000318"/>
    <property type="project" value="GO_Central"/>
</dbReference>
<dbReference type="SUPFAM" id="SSF52821">
    <property type="entry name" value="Rhodanese/Cell cycle control phosphatase"/>
    <property type="match status" value="1"/>
</dbReference>
<dbReference type="PANTHER" id="PTHR43629">
    <property type="entry name" value="PEPTIDYL-PROLYL CIS-TRANS ISOMERASE"/>
    <property type="match status" value="1"/>
</dbReference>
<evidence type="ECO:0000259" key="3">
    <source>
        <dbReference type="PROSITE" id="PS50206"/>
    </source>
</evidence>
<dbReference type="RefSeq" id="XP_044964256.1">
    <property type="nucleotide sequence ID" value="XM_045108321.1"/>
</dbReference>
<keyword evidence="1" id="KW-0413">Isomerase</keyword>
<feature type="domain" description="PpiC" evidence="2">
    <location>
        <begin position="94"/>
        <end position="184"/>
    </location>
</feature>
<dbReference type="InterPro" id="IPR001763">
    <property type="entry name" value="Rhodanese-like_dom"/>
</dbReference>
<reference evidence="5" key="3">
    <citation type="submission" date="2020-10" db="EMBL/GenBank/DDBJ databases">
        <authorList>
            <person name="Scholz U."/>
            <person name="Mascher M."/>
            <person name="Fiebig A."/>
        </authorList>
    </citation>
    <scope>NUCLEOTIDE SEQUENCE [LARGE SCALE GENOMIC DNA]</scope>
    <source>
        <strain evidence="5">cv. Morex</strain>
    </source>
</reference>
<dbReference type="Proteomes" id="UP000011116">
    <property type="component" value="Chromosome 2H"/>
</dbReference>
<reference evidence="5" key="4">
    <citation type="submission" date="2022-01" db="UniProtKB">
        <authorList>
            <consortium name="EnsemblPlants"/>
        </authorList>
    </citation>
    <scope>IDENTIFICATION</scope>
    <source>
        <strain evidence="5">subsp. vulgare</strain>
    </source>
</reference>
<dbReference type="EnsemblPlants" id="HORVU.MOREX.r3.2HG0110650.1">
    <property type="protein sequence ID" value="HORVU.MOREX.r3.2HG0110650.1"/>
    <property type="gene ID" value="HORVU.MOREX.r3.2HG0110650"/>
</dbReference>
<dbReference type="InterPro" id="IPR036873">
    <property type="entry name" value="Rhodanese-like_dom_sf"/>
</dbReference>
<dbReference type="Gene3D" id="3.10.50.40">
    <property type="match status" value="1"/>
</dbReference>
<dbReference type="Gramene" id="HORVU.MOREX.r3.2HG0110650.1">
    <property type="protein sequence ID" value="HORVU.MOREX.r3.2HG0110650.1"/>
    <property type="gene ID" value="HORVU.MOREX.r3.2HG0110650"/>
</dbReference>
<dbReference type="Pfam" id="PF13616">
    <property type="entry name" value="Rotamase_3"/>
    <property type="match status" value="1"/>
</dbReference>
<dbReference type="InterPro" id="IPR052204">
    <property type="entry name" value="PpiC/parvulin_rotamase"/>
</dbReference>
<accession>F2DVI8</accession>
<dbReference type="EMBL" id="AK367906">
    <property type="protein sequence ID" value="BAJ99109.1"/>
    <property type="molecule type" value="mRNA"/>
</dbReference>
<dbReference type="EMBL" id="AK370786">
    <property type="protein sequence ID" value="BAK01985.1"/>
    <property type="molecule type" value="mRNA"/>
</dbReference>
<reference evidence="4" key="1">
    <citation type="journal article" date="2011" name="Plant Physiol.">
        <title>Comprehensive sequence analysis of 24,783 barley full-length cDNAs derived from 12 clone libraries.</title>
        <authorList>
            <person name="Matsumoto T."/>
            <person name="Tanaka T."/>
            <person name="Sakai H."/>
            <person name="Amano N."/>
            <person name="Kanamori H."/>
            <person name="Kurita K."/>
            <person name="Kikuta A."/>
            <person name="Kamiya K."/>
            <person name="Yamamoto M."/>
            <person name="Ikawa H."/>
            <person name="Fujii N."/>
            <person name="Hori K."/>
            <person name="Itoh T."/>
            <person name="Sato K."/>
        </authorList>
    </citation>
    <scope>NUCLEOTIDE SEQUENCE</scope>
    <source>
        <tissue evidence="4">Shoot and root</tissue>
    </source>
</reference>